<feature type="region of interest" description="Disordered" evidence="4">
    <location>
        <begin position="790"/>
        <end position="826"/>
    </location>
</feature>
<feature type="compositionally biased region" description="Polar residues" evidence="4">
    <location>
        <begin position="1206"/>
        <end position="1219"/>
    </location>
</feature>
<feature type="compositionally biased region" description="Pro residues" evidence="4">
    <location>
        <begin position="1254"/>
        <end position="1268"/>
    </location>
</feature>
<evidence type="ECO:0000256" key="2">
    <source>
        <dbReference type="ARBA" id="ARBA00037935"/>
    </source>
</evidence>
<accession>G0V583</accession>
<dbReference type="FunFam" id="1.20.58.2220:FF:000006">
    <property type="entry name" value="Cytokinesis protein sepA"/>
    <property type="match status" value="1"/>
</dbReference>
<feature type="region of interest" description="Disordered" evidence="4">
    <location>
        <begin position="1747"/>
        <end position="1766"/>
    </location>
</feature>
<feature type="compositionally biased region" description="Low complexity" evidence="4">
    <location>
        <begin position="261"/>
        <end position="272"/>
    </location>
</feature>
<feature type="region of interest" description="Disordered" evidence="4">
    <location>
        <begin position="219"/>
        <end position="287"/>
    </location>
</feature>
<dbReference type="SUPFAM" id="SSF48371">
    <property type="entry name" value="ARM repeat"/>
    <property type="match status" value="1"/>
</dbReference>
<reference key="2">
    <citation type="submission" date="2011-08" db="EMBL/GenBank/DDBJ databases">
        <title>Genome sequence of Naumovozyma castellii.</title>
        <authorList>
            <person name="Gordon J.L."/>
            <person name="Armisen D."/>
            <person name="Proux-Wera E."/>
            <person name="OhEigeartaigh S.S."/>
            <person name="Byrne K.P."/>
            <person name="Wolfe K.H."/>
        </authorList>
    </citation>
    <scope>NUCLEOTIDE SEQUENCE</scope>
    <source>
        <strain>Type strain:CBS 4309</strain>
    </source>
</reference>
<feature type="compositionally biased region" description="Polar residues" evidence="4">
    <location>
        <begin position="25"/>
        <end position="42"/>
    </location>
</feature>
<dbReference type="Pfam" id="PF02181">
    <property type="entry name" value="FH2"/>
    <property type="match status" value="1"/>
</dbReference>
<sequence length="1946" mass="219570">MMVRNSSSKSSTSNNNSSASTGSSIFQNLRRLTNPSSNHTNKSPSGSSPRTSYSPERDSTTTRESHTNSLKPLNKKTSLNTQNLSQYINDKHSPQHTRSASVQSSSKYSYSRRSSSQTLGSTLNQIARQHTNQSSASILSQGSFTNLSKFIAPDGKINLEMPRDPNEVEVLFEDIMLKRNILQSLPTDKQNELMSYDLEKKWLIVKQDLQNEMKKMRLKTNSTNTNNNNNNNRSSMSPENSSTINLNSPATMQMSPHHHIGSNSNSSINSHHTPITISKRPTGPISNPIPNADMYKLSMRNTSSSSMSDKTNRPPIHYVKRIIADTITSEEMKDLWVTLRTEQIDWVDAFIEHQGHIAMANILMKSLYKTSSDGTPNPQLLEKENAFFKCFRVLSMLSQGLREFTRHEIMSQTVARGLFSITLSTRRMATEIFVCMLEKKNPERFKVILNALDQKFKIGYNAHMTQNIKMFPDYFTHLTLDSQLKVTQAWLFAVEHTLDGRGKMGSLVGASDDFKNSGGENAILEYCQWSMIFINHLCSCSSNINQRMLLRTKLENCGILRIMNKVKTLDYDKVIEQIDLYENNKLDDLNTLLESNNKNANINLQDPTSMLRNLWDACKGTENEKLLISLMQHLFLSSSQFIEEKKDPVKLSRQLKLLDSLVTNVSVSSTDQEASMNMAIQRLYDAMQTDEVARRSILESRTLTKKLEEVQAERDLLSQKLKNAEHGLVGQLQDELAQRDRILSKNQRVMEQLQGELEELKKKHLLEKHEQEVELRKMLTILNARPEIVEGNGTSKKTKAKNPSALDPSKKQSIQQALQDGLSRTKKDYSVDARNFGMTIQPNKRLKLLRMQMEDIENEARELEMTNFTEYEKRKLEAPSKIKKPKKVATKKEIDPSINKLNDLRQTLAEIQMESNDISKFNVDERVNELFNQKRITALKRLQDLETKYKDFGIDFNIDELVDSASKDENGNNQQSGDYSSLDPKAYQRKLDELNRLTDELLRVKNKVNASDNNLSSRRPSASSSSESASSSSDSDDGESLIERQDTQSNFSGTSAGPGSFLEALTQKYATGQKSASPRDQSTRMKDNIFINRIKQTNVAPPFLDELTDKVAEAPPVEASLAEPDNNNTINESSKEETGEANLTSSDNEVVAQASLSNPEVSPKHDNNSVKDVNESDDKAEVSAKDTSADSQPPPPPPPPLPDFFTNEQKNSSSETSIPLPSPPLPEKLFENAGAHPLKHLRQSASSPALNSALPPPPPPPPPPPLPTDGPRKKVIASPLLPQSASLFENYPRPQKKLKQLHWEKLDATDNSIWKTNKAEKFADDLYEKGVLTDLEKAFAAREIKSLASKKKEDLDKISFLSRDISQQFGINLHMYANLPVDDVVKKILKCDRDFLHTPSVIEFLSKPEIVEVSVNLARNYAPYSTDWEGVKSVEDAKAPEKDPNELQRADQLYLQLIINLQSYWGSRMRALTVITTFDKEYNELLTKLRKVDKAVSSLQESENLKNVFNVILAVGNYMNDTSKQAQGFKLATLQRLTFIKDSTNSMTFLNYVEKIVRSNYPSFNDFLTELEPVLDVVKISIEQLVSDCKEFSQSIVNVERSVEFGNLSDSSKFHPQDRVLAKVLPILPDARKKGELLGDEVKLTIMEFLRLMQIYGEDSEDKFAKNSFFKKFADFITEYKKAQNQNIKAEEEEQVYERHKKMVEDQQKKLQEQENGSNGSENGEEGSGDDSGDRRAMMDKLLDQLKNAGPSKTDPSSARKRALVRKKLMTESTALLKDIETEDDSIIYSPEGKNPFVNPVDLDTPHDESEMDVSSSPIQRSLSPSRNSTLLSDDQDEVTDRAKALLMELRGSNTPSKRNSLLDEHKEKLRARRRKTNSDLHSGTRLQFVGETVPEKEVEPITGEPDGTSTELEETSNLSSENQQKVDVESIEDEKADEPHTADST</sequence>
<dbReference type="PANTHER" id="PTHR47102">
    <property type="entry name" value="PROTEIN BNI1"/>
    <property type="match status" value="1"/>
</dbReference>
<dbReference type="SUPFAM" id="SSF101447">
    <property type="entry name" value="Formin homology 2 domain (FH2 domain)"/>
    <property type="match status" value="1"/>
</dbReference>
<feature type="region of interest" description="Disordered" evidence="4">
    <location>
        <begin position="1011"/>
        <end position="1042"/>
    </location>
</feature>
<dbReference type="InterPro" id="IPR014768">
    <property type="entry name" value="GBD/FH3_dom"/>
</dbReference>
<dbReference type="GO" id="GO:0042802">
    <property type="term" value="F:identical protein binding"/>
    <property type="evidence" value="ECO:0007669"/>
    <property type="project" value="EnsemblFungi"/>
</dbReference>
<dbReference type="GO" id="GO:0005522">
    <property type="term" value="F:profilin binding"/>
    <property type="evidence" value="ECO:0007669"/>
    <property type="project" value="EnsemblFungi"/>
</dbReference>
<evidence type="ECO:0000259" key="6">
    <source>
        <dbReference type="PROSITE" id="PS51232"/>
    </source>
</evidence>
<dbReference type="Gene3D" id="1.25.10.10">
    <property type="entry name" value="Leucine-rich Repeat Variant"/>
    <property type="match status" value="1"/>
</dbReference>
<comment type="similarity">
    <text evidence="2">Belongs to the formin homology family. BNI1 subfamily.</text>
</comment>
<feature type="coiled-coil region" evidence="3">
    <location>
        <begin position="700"/>
        <end position="770"/>
    </location>
</feature>
<dbReference type="EMBL" id="HE576752">
    <property type="protein sequence ID" value="CCC66619.1"/>
    <property type="molecule type" value="Genomic_DNA"/>
</dbReference>
<feature type="compositionally biased region" description="Pro residues" evidence="4">
    <location>
        <begin position="1192"/>
        <end position="1202"/>
    </location>
</feature>
<proteinExistence type="inferred from homology"/>
<dbReference type="PROSITE" id="PS51231">
    <property type="entry name" value="DAD"/>
    <property type="match status" value="1"/>
</dbReference>
<organism evidence="8 9">
    <name type="scientific">Naumovozyma castellii</name>
    <name type="common">Yeast</name>
    <name type="synonym">Saccharomyces castellii</name>
    <dbReference type="NCBI Taxonomy" id="27288"/>
    <lineage>
        <taxon>Eukaryota</taxon>
        <taxon>Fungi</taxon>
        <taxon>Dikarya</taxon>
        <taxon>Ascomycota</taxon>
        <taxon>Saccharomycotina</taxon>
        <taxon>Saccharomycetes</taxon>
        <taxon>Saccharomycetales</taxon>
        <taxon>Saccharomycetaceae</taxon>
        <taxon>Naumovozyma</taxon>
    </lineage>
</organism>
<dbReference type="GO" id="GO:0003779">
    <property type="term" value="F:actin binding"/>
    <property type="evidence" value="ECO:0007669"/>
    <property type="project" value="InterPro"/>
</dbReference>
<dbReference type="GO" id="GO:0032880">
    <property type="term" value="P:regulation of protein localization"/>
    <property type="evidence" value="ECO:0007669"/>
    <property type="project" value="EnsemblFungi"/>
</dbReference>
<dbReference type="RefSeq" id="XP_003673010.1">
    <property type="nucleotide sequence ID" value="XM_003672962.1"/>
</dbReference>
<dbReference type="Gene3D" id="6.10.30.50">
    <property type="match status" value="1"/>
</dbReference>
<keyword evidence="1 3" id="KW-0175">Coiled coil</keyword>
<dbReference type="InterPro" id="IPR010473">
    <property type="entry name" value="GTPase-bd"/>
</dbReference>
<feature type="compositionally biased region" description="Basic and acidic residues" evidence="4">
    <location>
        <begin position="1162"/>
        <end position="1188"/>
    </location>
</feature>
<feature type="compositionally biased region" description="Low complexity" evidence="4">
    <location>
        <begin position="1016"/>
        <end position="1033"/>
    </location>
</feature>
<dbReference type="eggNOG" id="KOG1922">
    <property type="taxonomic scope" value="Eukaryota"/>
</dbReference>
<evidence type="ECO:0000256" key="4">
    <source>
        <dbReference type="SAM" id="MobiDB-lite"/>
    </source>
</evidence>
<evidence type="ECO:0000259" key="5">
    <source>
        <dbReference type="PROSITE" id="PS51231"/>
    </source>
</evidence>
<evidence type="ECO:0000313" key="8">
    <source>
        <dbReference type="EMBL" id="CCC66619.1"/>
    </source>
</evidence>
<dbReference type="GO" id="GO:0031267">
    <property type="term" value="F:small GTPase binding"/>
    <property type="evidence" value="ECO:0007669"/>
    <property type="project" value="InterPro"/>
</dbReference>
<dbReference type="InterPro" id="IPR016024">
    <property type="entry name" value="ARM-type_fold"/>
</dbReference>
<dbReference type="PROSITE" id="PS51444">
    <property type="entry name" value="FH2"/>
    <property type="match status" value="1"/>
</dbReference>
<dbReference type="OMA" id="NHYWKAR"/>
<feature type="compositionally biased region" description="Low complexity" evidence="4">
    <location>
        <begin position="1244"/>
        <end position="1253"/>
    </location>
</feature>
<dbReference type="InterPro" id="IPR011989">
    <property type="entry name" value="ARM-like"/>
</dbReference>
<dbReference type="GO" id="GO:0000131">
    <property type="term" value="C:incipient cellular bud site"/>
    <property type="evidence" value="ECO:0007669"/>
    <property type="project" value="EnsemblFungi"/>
</dbReference>
<feature type="region of interest" description="Disordered" evidence="4">
    <location>
        <begin position="965"/>
        <end position="984"/>
    </location>
</feature>
<protein>
    <submittedName>
        <fullName evidence="8">Uncharacterized protein</fullName>
    </submittedName>
</protein>
<dbReference type="KEGG" id="ncs:NCAS_0A00590"/>
<dbReference type="PANTHER" id="PTHR47102:SF2">
    <property type="entry name" value="PROTEIN BNI1"/>
    <property type="match status" value="1"/>
</dbReference>
<evidence type="ECO:0000256" key="1">
    <source>
        <dbReference type="ARBA" id="ARBA00023054"/>
    </source>
</evidence>
<feature type="compositionally biased region" description="Low complexity" evidence="4">
    <location>
        <begin position="1815"/>
        <end position="1827"/>
    </location>
</feature>
<feature type="compositionally biased region" description="Polar residues" evidence="4">
    <location>
        <begin position="1141"/>
        <end position="1160"/>
    </location>
</feature>
<dbReference type="HOGENOM" id="CLU_001313_1_0_1"/>
<dbReference type="PROSITE" id="PS51232">
    <property type="entry name" value="GBD_FH3"/>
    <property type="match status" value="1"/>
</dbReference>
<reference evidence="8 9" key="1">
    <citation type="journal article" date="2011" name="Proc. Natl. Acad. Sci. U.S.A.">
        <title>Evolutionary erosion of yeast sex chromosomes by mating-type switching accidents.</title>
        <authorList>
            <person name="Gordon J.L."/>
            <person name="Armisen D."/>
            <person name="Proux-Wera E."/>
            <person name="Oheigeartaigh S.S."/>
            <person name="Byrne K.P."/>
            <person name="Wolfe K.H."/>
        </authorList>
    </citation>
    <scope>NUCLEOTIDE SEQUENCE [LARGE SCALE GENOMIC DNA]</scope>
    <source>
        <strain evidence="9">ATCC 76901 / BCRC 22586 / CBS 4309 / NBRC 1992 / NRRL Y-12630</strain>
    </source>
</reference>
<dbReference type="Gene3D" id="1.10.238.150">
    <property type="entry name" value="Formin, FH3 diaphanous domain"/>
    <property type="match status" value="1"/>
</dbReference>
<dbReference type="GO" id="GO:0070649">
    <property type="term" value="P:formin-nucleated actin cable assembly"/>
    <property type="evidence" value="ECO:0007669"/>
    <property type="project" value="EnsemblFungi"/>
</dbReference>
<feature type="region of interest" description="Disordered" evidence="4">
    <location>
        <begin position="1685"/>
        <end position="1735"/>
    </location>
</feature>
<dbReference type="SMART" id="SM01140">
    <property type="entry name" value="Drf_GBD"/>
    <property type="match status" value="1"/>
</dbReference>
<feature type="compositionally biased region" description="Low complexity" evidence="4">
    <location>
        <begin position="43"/>
        <end position="54"/>
    </location>
</feature>
<dbReference type="Gene3D" id="1.20.58.2220">
    <property type="entry name" value="Formin, FH2 domain"/>
    <property type="match status" value="1"/>
</dbReference>
<feature type="domain" description="DAD" evidence="5">
    <location>
        <begin position="1733"/>
        <end position="1764"/>
    </location>
</feature>
<dbReference type="InterPro" id="IPR014767">
    <property type="entry name" value="DAD_dom"/>
</dbReference>
<dbReference type="GeneID" id="96900108"/>
<keyword evidence="9" id="KW-1185">Reference proteome</keyword>
<dbReference type="InterPro" id="IPR015425">
    <property type="entry name" value="FH2_Formin"/>
</dbReference>
<feature type="compositionally biased region" description="Low complexity" evidence="4">
    <location>
        <begin position="1"/>
        <end position="24"/>
    </location>
</feature>
<name>G0V583_NAUCA</name>
<evidence type="ECO:0000259" key="7">
    <source>
        <dbReference type="PROSITE" id="PS51444"/>
    </source>
</evidence>
<dbReference type="GO" id="GO:1903475">
    <property type="term" value="P:mitotic actomyosin contractile ring assembly"/>
    <property type="evidence" value="ECO:0007669"/>
    <property type="project" value="EnsemblFungi"/>
</dbReference>
<dbReference type="OrthoDB" id="1104827at2759"/>
<feature type="domain" description="GBD/FH3" evidence="6">
    <location>
        <begin position="160"/>
        <end position="673"/>
    </location>
</feature>
<dbReference type="GO" id="GO:0007118">
    <property type="term" value="P:budding cell apical bud growth"/>
    <property type="evidence" value="ECO:0007669"/>
    <property type="project" value="EnsemblFungi"/>
</dbReference>
<gene>
    <name evidence="8" type="primary">NCAS0A00590</name>
    <name evidence="8" type="ordered locus">NCAS_0A00590</name>
</gene>
<dbReference type="InterPro" id="IPR051661">
    <property type="entry name" value="Actin_filament_regulator"/>
</dbReference>
<feature type="compositionally biased region" description="Polar residues" evidence="4">
    <location>
        <begin position="244"/>
        <end position="254"/>
    </location>
</feature>
<dbReference type="GO" id="GO:0000133">
    <property type="term" value="C:polarisome"/>
    <property type="evidence" value="ECO:0007669"/>
    <property type="project" value="EnsemblFungi"/>
</dbReference>
<feature type="region of interest" description="Disordered" evidence="4">
    <location>
        <begin position="1117"/>
        <end position="1274"/>
    </location>
</feature>
<dbReference type="GO" id="GO:0000132">
    <property type="term" value="P:establishment of mitotic spindle orientation"/>
    <property type="evidence" value="ECO:0007669"/>
    <property type="project" value="EnsemblFungi"/>
</dbReference>
<dbReference type="SMART" id="SM00498">
    <property type="entry name" value="FH2"/>
    <property type="match status" value="1"/>
</dbReference>
<dbReference type="FunFam" id="6.10.30.50:FF:000001">
    <property type="entry name" value="Cytokinesis sepA protein"/>
    <property type="match status" value="1"/>
</dbReference>
<dbReference type="GO" id="GO:0051016">
    <property type="term" value="P:barbed-end actin filament capping"/>
    <property type="evidence" value="ECO:0007669"/>
    <property type="project" value="EnsemblFungi"/>
</dbReference>
<dbReference type="STRING" id="1064592.G0V583"/>
<dbReference type="GO" id="GO:0005829">
    <property type="term" value="C:cytosol"/>
    <property type="evidence" value="ECO:0007669"/>
    <property type="project" value="EnsemblFungi"/>
</dbReference>
<feature type="domain" description="FH2" evidence="7">
    <location>
        <begin position="1288"/>
        <end position="1706"/>
    </location>
</feature>
<feature type="compositionally biased region" description="Basic and acidic residues" evidence="4">
    <location>
        <begin position="55"/>
        <end position="66"/>
    </location>
</feature>
<evidence type="ECO:0000313" key="9">
    <source>
        <dbReference type="Proteomes" id="UP000001640"/>
    </source>
</evidence>
<dbReference type="FunCoup" id="G0V583">
    <property type="interactions" value="587"/>
</dbReference>
<dbReference type="Proteomes" id="UP000001640">
    <property type="component" value="Chromosome 1"/>
</dbReference>
<dbReference type="GO" id="GO:0032153">
    <property type="term" value="C:cell division site"/>
    <property type="evidence" value="ECO:0007669"/>
    <property type="project" value="EnsemblFungi"/>
</dbReference>
<feature type="compositionally biased region" description="Basic and acidic residues" evidence="4">
    <location>
        <begin position="1703"/>
        <end position="1713"/>
    </location>
</feature>
<dbReference type="GO" id="GO:0045010">
    <property type="term" value="P:actin nucleation"/>
    <property type="evidence" value="ECO:0007669"/>
    <property type="project" value="EnsemblFungi"/>
</dbReference>
<dbReference type="InParanoid" id="G0V583"/>
<dbReference type="Pfam" id="PF06367">
    <property type="entry name" value="Drf_FH3"/>
    <property type="match status" value="1"/>
</dbReference>
<feature type="compositionally biased region" description="Low complexity" evidence="4">
    <location>
        <begin position="99"/>
        <end position="120"/>
    </location>
</feature>
<dbReference type="InterPro" id="IPR010472">
    <property type="entry name" value="FH3_dom"/>
</dbReference>
<dbReference type="GO" id="GO:0005884">
    <property type="term" value="C:actin filament"/>
    <property type="evidence" value="ECO:0007669"/>
    <property type="project" value="EnsemblFungi"/>
</dbReference>
<feature type="region of interest" description="Disordered" evidence="4">
    <location>
        <begin position="1785"/>
        <end position="1837"/>
    </location>
</feature>
<feature type="region of interest" description="Disordered" evidence="4">
    <location>
        <begin position="1870"/>
        <end position="1946"/>
    </location>
</feature>
<feature type="compositionally biased region" description="Low complexity" evidence="4">
    <location>
        <begin position="220"/>
        <end position="243"/>
    </location>
</feature>
<feature type="compositionally biased region" description="Polar residues" evidence="4">
    <location>
        <begin position="67"/>
        <end position="88"/>
    </location>
</feature>
<dbReference type="GO" id="GO:0043332">
    <property type="term" value="C:mating projection tip"/>
    <property type="evidence" value="ECO:0007669"/>
    <property type="project" value="EnsemblFungi"/>
</dbReference>
<feature type="region of interest" description="Disordered" evidence="4">
    <location>
        <begin position="1"/>
        <end position="120"/>
    </location>
</feature>
<dbReference type="GO" id="GO:0005935">
    <property type="term" value="C:cellular bud neck"/>
    <property type="evidence" value="ECO:0007669"/>
    <property type="project" value="EnsemblFungi"/>
</dbReference>
<dbReference type="GO" id="GO:0005934">
    <property type="term" value="C:cellular bud tip"/>
    <property type="evidence" value="ECO:0007669"/>
    <property type="project" value="EnsemblFungi"/>
</dbReference>
<dbReference type="InterPro" id="IPR042201">
    <property type="entry name" value="FH2_Formin_sf"/>
</dbReference>
<dbReference type="Pfam" id="PF06371">
    <property type="entry name" value="Drf_GBD"/>
    <property type="match status" value="1"/>
</dbReference>
<dbReference type="GO" id="GO:0071474">
    <property type="term" value="P:cellular hyperosmotic response"/>
    <property type="evidence" value="ECO:0007669"/>
    <property type="project" value="EnsemblFungi"/>
</dbReference>
<dbReference type="SMART" id="SM01139">
    <property type="entry name" value="Drf_FH3"/>
    <property type="match status" value="1"/>
</dbReference>
<evidence type="ECO:0000256" key="3">
    <source>
        <dbReference type="SAM" id="Coils"/>
    </source>
</evidence>